<feature type="coiled-coil region" evidence="12">
    <location>
        <begin position="388"/>
        <end position="482"/>
    </location>
</feature>
<evidence type="ECO:0000256" key="6">
    <source>
        <dbReference type="ARBA" id="ARBA00022777"/>
    </source>
</evidence>
<dbReference type="InterPro" id="IPR007891">
    <property type="entry name" value="CHASE3"/>
</dbReference>
<dbReference type="PRINTS" id="PR00344">
    <property type="entry name" value="BCTRLSENSOR"/>
</dbReference>
<dbReference type="Gene3D" id="3.30.450.40">
    <property type="match status" value="1"/>
</dbReference>
<feature type="domain" description="Response regulatory" evidence="15">
    <location>
        <begin position="773"/>
        <end position="886"/>
    </location>
</feature>
<evidence type="ECO:0000256" key="11">
    <source>
        <dbReference type="PROSITE-ProRule" id="PRU00169"/>
    </source>
</evidence>
<feature type="modified residue" description="4-aspartylphosphate" evidence="11">
    <location>
        <position position="1091"/>
    </location>
</feature>
<dbReference type="PROSITE" id="PS50110">
    <property type="entry name" value="RESPONSE_REGULATORY"/>
    <property type="match status" value="3"/>
</dbReference>
<dbReference type="PANTHER" id="PTHR45339:SF1">
    <property type="entry name" value="HYBRID SIGNAL TRANSDUCTION HISTIDINE KINASE J"/>
    <property type="match status" value="1"/>
</dbReference>
<dbReference type="EMBL" id="CP036401">
    <property type="protein sequence ID" value="QBI04657.1"/>
    <property type="molecule type" value="Genomic_DNA"/>
</dbReference>
<evidence type="ECO:0000256" key="13">
    <source>
        <dbReference type="SAM" id="Phobius"/>
    </source>
</evidence>
<feature type="domain" description="Response regulatory" evidence="15">
    <location>
        <begin position="895"/>
        <end position="1011"/>
    </location>
</feature>
<evidence type="ECO:0000256" key="10">
    <source>
        <dbReference type="ARBA" id="ARBA00070152"/>
    </source>
</evidence>
<keyword evidence="12" id="KW-0175">Coiled coil</keyword>
<dbReference type="InterPro" id="IPR003018">
    <property type="entry name" value="GAF"/>
</dbReference>
<dbReference type="CDD" id="cd00156">
    <property type="entry name" value="REC"/>
    <property type="match status" value="1"/>
</dbReference>
<evidence type="ECO:0000313" key="17">
    <source>
        <dbReference type="EMBL" id="QBI04657.1"/>
    </source>
</evidence>
<dbReference type="Proteomes" id="UP000628442">
    <property type="component" value="Unassembled WGS sequence"/>
</dbReference>
<accession>A0A411X6M2</accession>
<dbReference type="SUPFAM" id="SSF55781">
    <property type="entry name" value="GAF domain-like"/>
    <property type="match status" value="1"/>
</dbReference>
<dbReference type="EC" id="2.7.13.3" evidence="2"/>
<dbReference type="InterPro" id="IPR036097">
    <property type="entry name" value="HisK_dim/P_sf"/>
</dbReference>
<keyword evidence="13" id="KW-1133">Transmembrane helix</keyword>
<dbReference type="SMART" id="SM00388">
    <property type="entry name" value="HisKA"/>
    <property type="match status" value="1"/>
</dbReference>
<feature type="modified residue" description="4-aspartylphosphate" evidence="11">
    <location>
        <position position="822"/>
    </location>
</feature>
<evidence type="ECO:0000256" key="7">
    <source>
        <dbReference type="ARBA" id="ARBA00023012"/>
    </source>
</evidence>
<dbReference type="SUPFAM" id="SSF55874">
    <property type="entry name" value="ATPase domain of HSP90 chaperone/DNA topoisomerase II/histidine kinase"/>
    <property type="match status" value="1"/>
</dbReference>
<dbReference type="SMART" id="SM00065">
    <property type="entry name" value="GAF"/>
    <property type="match status" value="1"/>
</dbReference>
<keyword evidence="3 11" id="KW-0597">Phosphoprotein</keyword>
<dbReference type="InterPro" id="IPR036890">
    <property type="entry name" value="HATPase_C_sf"/>
</dbReference>
<dbReference type="PROSITE" id="PS50109">
    <property type="entry name" value="HIS_KIN"/>
    <property type="match status" value="1"/>
</dbReference>
<reference evidence="17 18" key="2">
    <citation type="submission" date="2019-02" db="EMBL/GenBank/DDBJ databases">
        <title>Draft Genome Sequences of Six Type Strains of the Genus Massilia.</title>
        <authorList>
            <person name="Miess H."/>
            <person name="Frediansyhah A."/>
            <person name="Gross H."/>
        </authorList>
    </citation>
    <scope>NUCLEOTIDE SEQUENCE [LARGE SCALE GENOMIC DNA]</scope>
    <source>
        <strain evidence="17 18">DSM 17472</strain>
    </source>
</reference>
<dbReference type="InterPro" id="IPR011006">
    <property type="entry name" value="CheY-like_superfamily"/>
</dbReference>
<evidence type="ECO:0000256" key="1">
    <source>
        <dbReference type="ARBA" id="ARBA00000085"/>
    </source>
</evidence>
<feature type="transmembrane region" description="Helical" evidence="13">
    <location>
        <begin position="182"/>
        <end position="204"/>
    </location>
</feature>
<protein>
    <recommendedName>
        <fullName evidence="10">Virulence sensor protein BvgS</fullName>
        <ecNumber evidence="2">2.7.13.3</ecNumber>
    </recommendedName>
</protein>
<dbReference type="PANTHER" id="PTHR45339">
    <property type="entry name" value="HYBRID SIGNAL TRANSDUCTION HISTIDINE KINASE J"/>
    <property type="match status" value="1"/>
</dbReference>
<evidence type="ECO:0000259" key="14">
    <source>
        <dbReference type="PROSITE" id="PS50109"/>
    </source>
</evidence>
<keyword evidence="13" id="KW-0812">Transmembrane</keyword>
<evidence type="ECO:0000256" key="12">
    <source>
        <dbReference type="SAM" id="Coils"/>
    </source>
</evidence>
<reference evidence="16" key="3">
    <citation type="submission" date="2022-12" db="EMBL/GenBank/DDBJ databases">
        <authorList>
            <person name="Sun Q."/>
            <person name="Kim S."/>
        </authorList>
    </citation>
    <scope>NUCLEOTIDE SEQUENCE</scope>
    <source>
        <strain evidence="16">KCTC 12343</strain>
    </source>
</reference>
<organism evidence="16 19">
    <name type="scientific">Pseudoduganella albidiflava</name>
    <dbReference type="NCBI Taxonomy" id="321983"/>
    <lineage>
        <taxon>Bacteria</taxon>
        <taxon>Pseudomonadati</taxon>
        <taxon>Pseudomonadota</taxon>
        <taxon>Betaproteobacteria</taxon>
        <taxon>Burkholderiales</taxon>
        <taxon>Oxalobacteraceae</taxon>
        <taxon>Telluria group</taxon>
        <taxon>Pseudoduganella</taxon>
    </lineage>
</organism>
<evidence type="ECO:0000256" key="4">
    <source>
        <dbReference type="ARBA" id="ARBA00022679"/>
    </source>
</evidence>
<keyword evidence="4" id="KW-0808">Transferase</keyword>
<dbReference type="Gene3D" id="3.40.50.2300">
    <property type="match status" value="3"/>
</dbReference>
<comment type="catalytic activity">
    <reaction evidence="1">
        <text>ATP + protein L-histidine = ADP + protein N-phospho-L-histidine.</text>
        <dbReference type="EC" id="2.7.13.3"/>
    </reaction>
</comment>
<dbReference type="InterPro" id="IPR005467">
    <property type="entry name" value="His_kinase_dom"/>
</dbReference>
<dbReference type="GO" id="GO:0000155">
    <property type="term" value="F:phosphorelay sensor kinase activity"/>
    <property type="evidence" value="ECO:0007669"/>
    <property type="project" value="InterPro"/>
</dbReference>
<feature type="domain" description="Response regulatory" evidence="15">
    <location>
        <begin position="1041"/>
        <end position="1158"/>
    </location>
</feature>
<dbReference type="SMART" id="SM00387">
    <property type="entry name" value="HATPase_c"/>
    <property type="match status" value="1"/>
</dbReference>
<dbReference type="EMBL" id="BMWV01000001">
    <property type="protein sequence ID" value="GGY29001.1"/>
    <property type="molecule type" value="Genomic_DNA"/>
</dbReference>
<feature type="transmembrane region" description="Helical" evidence="13">
    <location>
        <begin position="20"/>
        <end position="42"/>
    </location>
</feature>
<dbReference type="Pfam" id="PF02518">
    <property type="entry name" value="HATPase_c"/>
    <property type="match status" value="1"/>
</dbReference>
<dbReference type="CDD" id="cd16922">
    <property type="entry name" value="HATPase_EvgS-ArcB-TorS-like"/>
    <property type="match status" value="1"/>
</dbReference>
<keyword evidence="7" id="KW-0902">Two-component regulatory system</keyword>
<dbReference type="FunFam" id="3.30.565.10:FF:000010">
    <property type="entry name" value="Sensor histidine kinase RcsC"/>
    <property type="match status" value="1"/>
</dbReference>
<evidence type="ECO:0000256" key="3">
    <source>
        <dbReference type="ARBA" id="ARBA00022553"/>
    </source>
</evidence>
<dbReference type="Proteomes" id="UP000292307">
    <property type="component" value="Chromosome"/>
</dbReference>
<evidence type="ECO:0000313" key="16">
    <source>
        <dbReference type="EMBL" id="GGY29001.1"/>
    </source>
</evidence>
<feature type="modified residue" description="4-aspartylphosphate" evidence="11">
    <location>
        <position position="944"/>
    </location>
</feature>
<dbReference type="SUPFAM" id="SSF47384">
    <property type="entry name" value="Homodimeric domain of signal transducing histidine kinase"/>
    <property type="match status" value="1"/>
</dbReference>
<dbReference type="Pfam" id="PF13185">
    <property type="entry name" value="GAF_2"/>
    <property type="match status" value="1"/>
</dbReference>
<keyword evidence="8" id="KW-0843">Virulence</keyword>
<name>A0A411X6M2_9BURK</name>
<dbReference type="InterPro" id="IPR003594">
    <property type="entry name" value="HATPase_dom"/>
</dbReference>
<keyword evidence="13" id="KW-0472">Membrane</keyword>
<feature type="domain" description="Histidine kinase" evidence="14">
    <location>
        <begin position="492"/>
        <end position="712"/>
    </location>
</feature>
<reference evidence="16" key="1">
    <citation type="journal article" date="2014" name="Int. J. Syst. Evol. Microbiol.">
        <title>Complete genome sequence of Corynebacterium casei LMG S-19264T (=DSM 44701T), isolated from a smear-ripened cheese.</title>
        <authorList>
            <consortium name="US DOE Joint Genome Institute (JGI-PGF)"/>
            <person name="Walter F."/>
            <person name="Albersmeier A."/>
            <person name="Kalinowski J."/>
            <person name="Ruckert C."/>
        </authorList>
    </citation>
    <scope>NUCLEOTIDE SEQUENCE</scope>
    <source>
        <strain evidence="16">KCTC 12343</strain>
    </source>
</reference>
<dbReference type="CDD" id="cd00082">
    <property type="entry name" value="HisKA"/>
    <property type="match status" value="1"/>
</dbReference>
<dbReference type="Pfam" id="PF00512">
    <property type="entry name" value="HisKA"/>
    <property type="match status" value="1"/>
</dbReference>
<dbReference type="AlphaFoldDB" id="A0A411X6M2"/>
<evidence type="ECO:0000259" key="15">
    <source>
        <dbReference type="PROSITE" id="PS50110"/>
    </source>
</evidence>
<comment type="function">
    <text evidence="9">Member of the two-component regulatory system BvgS/BvgA. Phosphorylates BvgA via a four-step phosphorelay in response to environmental signals.</text>
</comment>
<dbReference type="Pfam" id="PF00072">
    <property type="entry name" value="Response_reg"/>
    <property type="match status" value="3"/>
</dbReference>
<evidence type="ECO:0000256" key="8">
    <source>
        <dbReference type="ARBA" id="ARBA00023026"/>
    </source>
</evidence>
<evidence type="ECO:0000313" key="18">
    <source>
        <dbReference type="Proteomes" id="UP000292307"/>
    </source>
</evidence>
<keyword evidence="6 16" id="KW-0418">Kinase</keyword>
<dbReference type="SUPFAM" id="SSF52172">
    <property type="entry name" value="CheY-like"/>
    <property type="match status" value="3"/>
</dbReference>
<dbReference type="InterPro" id="IPR001789">
    <property type="entry name" value="Sig_transdc_resp-reg_receiver"/>
</dbReference>
<dbReference type="RefSeq" id="WP_131148718.1">
    <property type="nucleotide sequence ID" value="NZ_BMWV01000001.1"/>
</dbReference>
<sequence length="1164" mass="129842">MPHTRIDDQSFRRILFRNITLPLGAGIVSAAVFIAVFAYLLNALTLVEHSERVVGNAQEMRKLAVDMETGMRGYLLTGEESFLAPYKLARPKFDTSLKTLMELVADNPAQVDRLRNIRAQQAQWERAAQEMIDLRKNGGDYLSTVRAQRGKIEFDELRSLFIAFIADEDRLRSERNRDAKSVTYITVVGFLTISLVLSGFLAWFGRKELMRLSDAYNEALKEQGKHAERVQRQSWMRSGQSQMAEQGIGQMSTPALSTAMLHFLARYLDVVVGAMYVREPDGLLRRTAAFGFSAEDEERGRLLAPDEGVVGQAAQMRRLIHLENLPPDYLKLSSALGSATPTQVLVLPVTSDGRVNGVIELGFLHPVGEKETEFLNLVADNIGTAIEATLARQRMQELLVETQQLNEELQVQQEELRTANEELEEQSRVLEESQASLENQKAELEQTNEQLAEQAVALDQKNTALNDAQTQLEERARDLERASQYKSQFLANMSHELRTPLNSSLILAKLLADNSQGNLDEEQVRFAQTIYSAGNDLLNLINDILDISKVEAGKLELNPEELRLQQVMEGLRRTFEPLARQKGLGFALELQPGLPDTVYTDCQRLEQILKNLLSNALKFTDQGAVTLRVEPGPNGQVRFAVTDTGIGIREDQHETIFGAFQQADGTTSRKYGGTGLGLSISRDLATLLGGTITLDSTVGQGSTFTLTLPMQWSAPPHRVSSSLSPAAAPATLPVAPPAMPLASPPAGVPSPAPAPVQRAFEDDRDREAPPERRLLVIEDEPAFARILYDLAHEMDYRCLVAFAADEGLQMAEQYQPTAILLDIRLPDRSGLSVLQLLKDNPRTRHIPVHVVSASDAGEAALHMGAVGFALKPTTREELREVFARLEQKFTQKIKRILLVEDDARQRDSVVQLISDEDIEIEAVASGEEALALLEKTVFDCMIIDLKLPDMQGNELLQRMSREEIASFPPVIVYTGRNLTRAEEADLHKYSRSIIIKGARSPERLLDEVTLFLHKVESELSSERQTMLKTVRSRDRVFEGRRILLVDDDVRNIFALTSALEHKGAIVEIGRNGFEALEKLDQVQDIDLVLMDVMMPGMDGLEATRRIRADGRWNRLPIIAITAKAMKDDQEQCLAAGANDYLAKPIDLSRLYSLLRVWMPALDRI</sequence>
<dbReference type="SMART" id="SM00448">
    <property type="entry name" value="REC"/>
    <property type="match status" value="3"/>
</dbReference>
<proteinExistence type="predicted"/>
<dbReference type="InterPro" id="IPR004358">
    <property type="entry name" value="Sig_transdc_His_kin-like_C"/>
</dbReference>
<dbReference type="Pfam" id="PF05227">
    <property type="entry name" value="CHASE3"/>
    <property type="match status" value="1"/>
</dbReference>
<gene>
    <name evidence="17" type="ORF">EYF70_30390</name>
    <name evidence="16" type="ORF">GCM10007387_09030</name>
</gene>
<evidence type="ECO:0000256" key="9">
    <source>
        <dbReference type="ARBA" id="ARBA00058004"/>
    </source>
</evidence>
<dbReference type="CDD" id="cd19410">
    <property type="entry name" value="HK9-like_sensor"/>
    <property type="match status" value="1"/>
</dbReference>
<dbReference type="OrthoDB" id="9796305at2"/>
<evidence type="ECO:0000256" key="5">
    <source>
        <dbReference type="ARBA" id="ARBA00022729"/>
    </source>
</evidence>
<dbReference type="InterPro" id="IPR029016">
    <property type="entry name" value="GAF-like_dom_sf"/>
</dbReference>
<dbReference type="InterPro" id="IPR003661">
    <property type="entry name" value="HisK_dim/P_dom"/>
</dbReference>
<evidence type="ECO:0000313" key="19">
    <source>
        <dbReference type="Proteomes" id="UP000628442"/>
    </source>
</evidence>
<dbReference type="Gene3D" id="1.10.287.130">
    <property type="match status" value="1"/>
</dbReference>
<evidence type="ECO:0000256" key="2">
    <source>
        <dbReference type="ARBA" id="ARBA00012438"/>
    </source>
</evidence>
<keyword evidence="5" id="KW-0732">Signal</keyword>
<dbReference type="Gene3D" id="3.30.565.10">
    <property type="entry name" value="Histidine kinase-like ATPase, C-terminal domain"/>
    <property type="match status" value="1"/>
</dbReference>
<dbReference type="CDD" id="cd17546">
    <property type="entry name" value="REC_hyHK_CKI1_RcsC-like"/>
    <property type="match status" value="1"/>
</dbReference>
<keyword evidence="18" id="KW-1185">Reference proteome</keyword>